<dbReference type="PANTHER" id="PTHR34614:SF2">
    <property type="entry name" value="TRANSPOSASE IS4-LIKE DOMAIN-CONTAINING PROTEIN"/>
    <property type="match status" value="1"/>
</dbReference>
<sequence>MDRGFDSEDNVKLMDTTEYDYIIGLRSTHKFVKKLKRETDFSTGNWETIDRDGGEIKLRKVVKNLFGKRRNVILYYSPKVAKEQEAKRDFRINNAIKRLKDQSGLTMKKAEEIVKRVRKYVIVSQEGKKISWHVDKIAINRAKRNDGKFCIMTNKDISPKDTFTLYFSKDKIEKGFRHMKQDANMRPIYKRLADHVIVDVFICHVAYLLMRVAEHLAQEKKIEKSWGDLSSEAGKIRLVRLRDSRSNRVQFQVVTNNGIQRDIVDKLGLQSQIPVYTTNSKSSSET</sequence>
<reference evidence="1" key="1">
    <citation type="submission" date="2013-08" db="EMBL/GenBank/DDBJ databases">
        <authorList>
            <person name="Mendez C."/>
            <person name="Richter M."/>
            <person name="Ferrer M."/>
            <person name="Sanchez J."/>
        </authorList>
    </citation>
    <scope>NUCLEOTIDE SEQUENCE</scope>
</reference>
<name>T1B270_9ZZZZ</name>
<organism evidence="1">
    <name type="scientific">mine drainage metagenome</name>
    <dbReference type="NCBI Taxonomy" id="410659"/>
    <lineage>
        <taxon>unclassified sequences</taxon>
        <taxon>metagenomes</taxon>
        <taxon>ecological metagenomes</taxon>
    </lineage>
</organism>
<protein>
    <submittedName>
        <fullName evidence="1">Transposase IS4 family protein</fullName>
    </submittedName>
</protein>
<dbReference type="AlphaFoldDB" id="T1B270"/>
<accession>T1B270</accession>
<dbReference type="EMBL" id="AUZZ01000702">
    <property type="protein sequence ID" value="EQD66961.1"/>
    <property type="molecule type" value="Genomic_DNA"/>
</dbReference>
<proteinExistence type="predicted"/>
<reference evidence="1" key="2">
    <citation type="journal article" date="2014" name="ISME J.">
        <title>Microbial stratification in low pH oxic and suboxic macroscopic growths along an acid mine drainage.</title>
        <authorList>
            <person name="Mendez-Garcia C."/>
            <person name="Mesa V."/>
            <person name="Sprenger R.R."/>
            <person name="Richter M."/>
            <person name="Diez M.S."/>
            <person name="Solano J."/>
            <person name="Bargiela R."/>
            <person name="Golyshina O.V."/>
            <person name="Manteca A."/>
            <person name="Ramos J.L."/>
            <person name="Gallego J.R."/>
            <person name="Llorente I."/>
            <person name="Martins Dos Santos V.A."/>
            <person name="Jensen O.N."/>
            <person name="Pelaez A.I."/>
            <person name="Sanchez J."/>
            <person name="Ferrer M."/>
        </authorList>
    </citation>
    <scope>NUCLEOTIDE SEQUENCE</scope>
</reference>
<evidence type="ECO:0000313" key="1">
    <source>
        <dbReference type="EMBL" id="EQD66961.1"/>
    </source>
</evidence>
<comment type="caution">
    <text evidence="1">The sequence shown here is derived from an EMBL/GenBank/DDBJ whole genome shotgun (WGS) entry which is preliminary data.</text>
</comment>
<dbReference type="PANTHER" id="PTHR34614">
    <property type="match status" value="1"/>
</dbReference>
<gene>
    <name evidence="1" type="ORF">B2A_00916</name>
</gene>